<dbReference type="EMBL" id="CP002546">
    <property type="protein sequence ID" value="ADY60733.1"/>
    <property type="molecule type" value="Genomic_DNA"/>
</dbReference>
<feature type="transmembrane region" description="Helical" evidence="1">
    <location>
        <begin position="7"/>
        <end position="27"/>
    </location>
</feature>
<feature type="transmembrane region" description="Helical" evidence="1">
    <location>
        <begin position="33"/>
        <end position="52"/>
    </location>
</feature>
<dbReference type="STRING" id="756272.Plabr_3136"/>
<evidence type="ECO:0000313" key="2">
    <source>
        <dbReference type="EMBL" id="ADY60733.1"/>
    </source>
</evidence>
<dbReference type="AlphaFoldDB" id="F0SIQ9"/>
<accession>F0SIQ9</accession>
<dbReference type="KEGG" id="pbs:Plabr_3136"/>
<keyword evidence="1" id="KW-0812">Transmembrane</keyword>
<gene>
    <name evidence="2" type="ordered locus">Plabr_3136</name>
</gene>
<reference evidence="3" key="1">
    <citation type="submission" date="2011-02" db="EMBL/GenBank/DDBJ databases">
        <title>The complete genome of Planctomyces brasiliensis DSM 5305.</title>
        <authorList>
            <person name="Lucas S."/>
            <person name="Copeland A."/>
            <person name="Lapidus A."/>
            <person name="Bruce D."/>
            <person name="Goodwin L."/>
            <person name="Pitluck S."/>
            <person name="Kyrpides N."/>
            <person name="Mavromatis K."/>
            <person name="Pagani I."/>
            <person name="Ivanova N."/>
            <person name="Ovchinnikova G."/>
            <person name="Lu M."/>
            <person name="Detter J.C."/>
            <person name="Han C."/>
            <person name="Land M."/>
            <person name="Hauser L."/>
            <person name="Markowitz V."/>
            <person name="Cheng J.-F."/>
            <person name="Hugenholtz P."/>
            <person name="Woyke T."/>
            <person name="Wu D."/>
            <person name="Tindall B."/>
            <person name="Pomrenke H.G."/>
            <person name="Brambilla E."/>
            <person name="Klenk H.-P."/>
            <person name="Eisen J.A."/>
        </authorList>
    </citation>
    <scope>NUCLEOTIDE SEQUENCE [LARGE SCALE GENOMIC DNA]</scope>
    <source>
        <strain evidence="3">ATCC 49424 / DSM 5305 / JCM 21570 / NBRC 103401 / IFAM 1448</strain>
    </source>
</reference>
<dbReference type="eggNOG" id="ENOG502ZWG1">
    <property type="taxonomic scope" value="Bacteria"/>
</dbReference>
<keyword evidence="3" id="KW-1185">Reference proteome</keyword>
<name>F0SIQ9_RUBBR</name>
<keyword evidence="1" id="KW-0472">Membrane</keyword>
<dbReference type="HOGENOM" id="CLU_193821_0_0_0"/>
<keyword evidence="1" id="KW-1133">Transmembrane helix</keyword>
<proteinExistence type="predicted"/>
<evidence type="ECO:0000313" key="3">
    <source>
        <dbReference type="Proteomes" id="UP000006860"/>
    </source>
</evidence>
<dbReference type="Proteomes" id="UP000006860">
    <property type="component" value="Chromosome"/>
</dbReference>
<sequence length="65" mass="7143">MRNSVKLISFLGLGTTLLAAILFWAGMFDLPTAKIAMLAGTIVWFATCPLWMGRELPVDSDQVEI</sequence>
<protein>
    <submittedName>
        <fullName evidence="2">Uncharacterized protein</fullName>
    </submittedName>
</protein>
<evidence type="ECO:0000256" key="1">
    <source>
        <dbReference type="SAM" id="Phobius"/>
    </source>
</evidence>
<organism evidence="2 3">
    <name type="scientific">Rubinisphaera brasiliensis (strain ATCC 49424 / DSM 5305 / JCM 21570 / IAM 15109 / NBRC 103401 / IFAM 1448)</name>
    <name type="common">Planctomyces brasiliensis</name>
    <dbReference type="NCBI Taxonomy" id="756272"/>
    <lineage>
        <taxon>Bacteria</taxon>
        <taxon>Pseudomonadati</taxon>
        <taxon>Planctomycetota</taxon>
        <taxon>Planctomycetia</taxon>
        <taxon>Planctomycetales</taxon>
        <taxon>Planctomycetaceae</taxon>
        <taxon>Rubinisphaera</taxon>
    </lineage>
</organism>